<comment type="caution">
    <text evidence="2">The sequence shown here is derived from an EMBL/GenBank/DDBJ whole genome shotgun (WGS) entry which is preliminary data.</text>
</comment>
<feature type="compositionally biased region" description="Basic and acidic residues" evidence="1">
    <location>
        <begin position="105"/>
        <end position="123"/>
    </location>
</feature>
<sequence length="123" mass="14200">MTSSEELAVDAHVLEASNLRVTSRGYNALKRLLSTGNLLSKSLGEDYGIFVDFTKVLDYLPLEYQFVPFGLELKEHAKIHYLQNMMNSKIREVKQSYNYKPQQLGKEERPEASGWTRTREKDV</sequence>
<evidence type="ECO:0000256" key="1">
    <source>
        <dbReference type="SAM" id="MobiDB-lite"/>
    </source>
</evidence>
<accession>A0ABU4R5Y2</accession>
<protein>
    <submittedName>
        <fullName evidence="2">Uncharacterized protein</fullName>
    </submittedName>
</protein>
<reference evidence="2 3" key="1">
    <citation type="submission" date="2023-11" db="EMBL/GenBank/DDBJ databases">
        <title>Unpublished Manusciprt.</title>
        <authorList>
            <person name="Saticioglu I.B."/>
            <person name="Ay H."/>
            <person name="Ajmi N."/>
            <person name="Altun S."/>
            <person name="Duman M."/>
        </authorList>
    </citation>
    <scope>NUCLEOTIDE SEQUENCE [LARGE SCALE GENOMIC DNA]</scope>
    <source>
        <strain evidence="2 3">Fl-318</strain>
    </source>
</reference>
<keyword evidence="3" id="KW-1185">Reference proteome</keyword>
<dbReference type="EMBL" id="JAWXVI010000001">
    <property type="protein sequence ID" value="MDX6188001.1"/>
    <property type="molecule type" value="Genomic_DNA"/>
</dbReference>
<organism evidence="2 3">
    <name type="scientific">Flavobacterium cupriresistens</name>
    <dbReference type="NCBI Taxonomy" id="2893885"/>
    <lineage>
        <taxon>Bacteria</taxon>
        <taxon>Pseudomonadati</taxon>
        <taxon>Bacteroidota</taxon>
        <taxon>Flavobacteriia</taxon>
        <taxon>Flavobacteriales</taxon>
        <taxon>Flavobacteriaceae</taxon>
        <taxon>Flavobacterium</taxon>
    </lineage>
</organism>
<evidence type="ECO:0000313" key="3">
    <source>
        <dbReference type="Proteomes" id="UP001273350"/>
    </source>
</evidence>
<feature type="region of interest" description="Disordered" evidence="1">
    <location>
        <begin position="99"/>
        <end position="123"/>
    </location>
</feature>
<name>A0ABU4R5Y2_9FLAO</name>
<gene>
    <name evidence="2" type="ORF">SGQ83_01450</name>
</gene>
<evidence type="ECO:0000313" key="2">
    <source>
        <dbReference type="EMBL" id="MDX6188001.1"/>
    </source>
</evidence>
<proteinExistence type="predicted"/>
<dbReference type="Proteomes" id="UP001273350">
    <property type="component" value="Unassembled WGS sequence"/>
</dbReference>
<dbReference type="RefSeq" id="WP_230002588.1">
    <property type="nucleotide sequence ID" value="NZ_CP087134.1"/>
</dbReference>